<feature type="transmembrane region" description="Helical" evidence="6">
    <location>
        <begin position="146"/>
        <end position="169"/>
    </location>
</feature>
<dbReference type="PROSITE" id="PS50850">
    <property type="entry name" value="MFS"/>
    <property type="match status" value="1"/>
</dbReference>
<dbReference type="InterPro" id="IPR020846">
    <property type="entry name" value="MFS_dom"/>
</dbReference>
<dbReference type="Pfam" id="PF07690">
    <property type="entry name" value="MFS_1"/>
    <property type="match status" value="1"/>
</dbReference>
<keyword evidence="5" id="KW-0046">Antibiotic resistance</keyword>
<feature type="transmembrane region" description="Helical" evidence="6">
    <location>
        <begin position="311"/>
        <end position="335"/>
    </location>
</feature>
<feature type="transmembrane region" description="Helical" evidence="6">
    <location>
        <begin position="56"/>
        <end position="76"/>
    </location>
</feature>
<proteinExistence type="predicted"/>
<feature type="transmembrane region" description="Helical" evidence="6">
    <location>
        <begin position="113"/>
        <end position="134"/>
    </location>
</feature>
<feature type="transmembrane region" description="Helical" evidence="6">
    <location>
        <begin position="181"/>
        <end position="201"/>
    </location>
</feature>
<keyword evidence="4 6" id="KW-0472">Membrane</keyword>
<dbReference type="PANTHER" id="PTHR42718:SF39">
    <property type="entry name" value="ACTINORHODIN TRANSPORTER-RELATED"/>
    <property type="match status" value="1"/>
</dbReference>
<feature type="transmembrane region" description="Helical" evidence="6">
    <location>
        <begin position="423"/>
        <end position="444"/>
    </location>
</feature>
<reference evidence="8" key="1">
    <citation type="submission" date="2024-05" db="EMBL/GenBank/DDBJ databases">
        <title>Whole genome shotgun sequence of Streptomyces hydrogenans NBRC 13475.</title>
        <authorList>
            <person name="Komaki H."/>
            <person name="Tamura T."/>
        </authorList>
    </citation>
    <scope>NUCLEOTIDE SEQUENCE</scope>
    <source>
        <strain evidence="8">NBRC 13475</strain>
    </source>
</reference>
<evidence type="ECO:0000256" key="1">
    <source>
        <dbReference type="ARBA" id="ARBA00004651"/>
    </source>
</evidence>
<dbReference type="PANTHER" id="PTHR42718">
    <property type="entry name" value="MAJOR FACILITATOR SUPERFAMILY MULTIDRUG TRANSPORTER MFSC"/>
    <property type="match status" value="1"/>
</dbReference>
<evidence type="ECO:0000256" key="3">
    <source>
        <dbReference type="ARBA" id="ARBA00022989"/>
    </source>
</evidence>
<dbReference type="Gene3D" id="1.20.1720.10">
    <property type="entry name" value="Multidrug resistance protein D"/>
    <property type="match status" value="1"/>
</dbReference>
<evidence type="ECO:0000313" key="9">
    <source>
        <dbReference type="Proteomes" id="UP001052739"/>
    </source>
</evidence>
<comment type="subcellular location">
    <subcellularLocation>
        <location evidence="1">Cell membrane</location>
        <topology evidence="1">Multi-pass membrane protein</topology>
    </subcellularLocation>
</comment>
<dbReference type="CDD" id="cd17321">
    <property type="entry name" value="MFS_MMR_MDR_like"/>
    <property type="match status" value="1"/>
</dbReference>
<name>A0ABQ3PSC8_9ACTN</name>
<feature type="transmembrane region" description="Helical" evidence="6">
    <location>
        <begin position="281"/>
        <end position="305"/>
    </location>
</feature>
<dbReference type="GeneID" id="94009528"/>
<feature type="transmembrane region" description="Helical" evidence="6">
    <location>
        <begin position="213"/>
        <end position="231"/>
    </location>
</feature>
<organism evidence="8 9">
    <name type="scientific">Streptomyces hydrogenans</name>
    <dbReference type="NCBI Taxonomy" id="1873719"/>
    <lineage>
        <taxon>Bacteria</taxon>
        <taxon>Bacillati</taxon>
        <taxon>Actinomycetota</taxon>
        <taxon>Actinomycetes</taxon>
        <taxon>Kitasatosporales</taxon>
        <taxon>Streptomycetaceae</taxon>
        <taxon>Streptomyces</taxon>
    </lineage>
</organism>
<evidence type="ECO:0000256" key="6">
    <source>
        <dbReference type="SAM" id="Phobius"/>
    </source>
</evidence>
<dbReference type="EMBL" id="BNDW01000117">
    <property type="protein sequence ID" value="GHI27923.1"/>
    <property type="molecule type" value="Genomic_DNA"/>
</dbReference>
<dbReference type="InterPro" id="IPR011701">
    <property type="entry name" value="MFS"/>
</dbReference>
<dbReference type="Proteomes" id="UP001052739">
    <property type="component" value="Unassembled WGS sequence"/>
</dbReference>
<evidence type="ECO:0000313" key="8">
    <source>
        <dbReference type="EMBL" id="GHI27923.1"/>
    </source>
</evidence>
<dbReference type="Gene3D" id="1.20.1250.20">
    <property type="entry name" value="MFS general substrate transporter like domains"/>
    <property type="match status" value="1"/>
</dbReference>
<keyword evidence="2 6" id="KW-0812">Transmembrane</keyword>
<dbReference type="InterPro" id="IPR036259">
    <property type="entry name" value="MFS_trans_sf"/>
</dbReference>
<sequence length="550" mass="56775">MTTSATTPLNSDLTRPRSPGVAVAIVLVAAFLVLADTSIVNVAAPVLQSDLGASFAQTQWVVAAYQLTYAVLLITGGRLGDLYGRRRLFVVGLVGFVVTSAACGFATSPAVLIAARALQGATAALMYPQTLAVIQVVVPPERRPKAFAALGMVVSGATIAGPMISGVLIQLDLFGSSWRPAFLLNLPIGLLGVLAAVKFLPESRSEQARRLDLPSVLLVTAALGCLIYPLIEGHERDWPWWTVALMVLSLPLFGAFHLRCTQVHRVTQSALVPPSLWRDRAFTVGLVMYVLAYSGIASFFLYQSLMLQFAYGYSALAVAAIMSPFAIGSMVGYYSSTPFAKKTSGRVAVAVGALIWAVGDVAVGATTLLAGNGLKGWYFVPAFVIAGFGLGIALAPLLGVVLGSVRSSDAGSASGTLSTGQQVGAVLGVALIGVVFFGTLGSAAESSAEQRAGTVHASVAAAAGPEQADRLTQEFTTCVIAQGEGGTAADGPCHALVTGTDTTAATHLVEAGRHDYRMAYGVSAFVLAAAAALVALGVRFLPRPAPAPKP</sequence>
<gene>
    <name evidence="8" type="primary">actII-2</name>
    <name evidence="8" type="ORF">Shyd_92940</name>
</gene>
<protein>
    <submittedName>
        <fullName evidence="8">Actinorhodin transporter</fullName>
    </submittedName>
</protein>
<feature type="transmembrane region" description="Helical" evidence="6">
    <location>
        <begin position="518"/>
        <end position="541"/>
    </location>
</feature>
<evidence type="ECO:0000256" key="4">
    <source>
        <dbReference type="ARBA" id="ARBA00023136"/>
    </source>
</evidence>
<feature type="transmembrane region" description="Helical" evidence="6">
    <location>
        <begin position="347"/>
        <end position="370"/>
    </location>
</feature>
<dbReference type="SUPFAM" id="SSF103473">
    <property type="entry name" value="MFS general substrate transporter"/>
    <property type="match status" value="1"/>
</dbReference>
<comment type="caution">
    <text evidence="8">The sequence shown here is derived from an EMBL/GenBank/DDBJ whole genome shotgun (WGS) entry which is preliminary data.</text>
</comment>
<keyword evidence="9" id="KW-1185">Reference proteome</keyword>
<feature type="transmembrane region" description="Helical" evidence="6">
    <location>
        <begin position="238"/>
        <end position="260"/>
    </location>
</feature>
<feature type="transmembrane region" description="Helical" evidence="6">
    <location>
        <begin position="21"/>
        <end position="44"/>
    </location>
</feature>
<accession>A0ABQ3PSC8</accession>
<feature type="transmembrane region" description="Helical" evidence="6">
    <location>
        <begin position="88"/>
        <end position="107"/>
    </location>
</feature>
<evidence type="ECO:0000256" key="5">
    <source>
        <dbReference type="ARBA" id="ARBA00023251"/>
    </source>
</evidence>
<feature type="domain" description="Major facilitator superfamily (MFS) profile" evidence="7">
    <location>
        <begin position="22"/>
        <end position="547"/>
    </location>
</feature>
<keyword evidence="3 6" id="KW-1133">Transmembrane helix</keyword>
<evidence type="ECO:0000256" key="2">
    <source>
        <dbReference type="ARBA" id="ARBA00022692"/>
    </source>
</evidence>
<feature type="transmembrane region" description="Helical" evidence="6">
    <location>
        <begin position="376"/>
        <end position="402"/>
    </location>
</feature>
<evidence type="ECO:0000259" key="7">
    <source>
        <dbReference type="PROSITE" id="PS50850"/>
    </source>
</evidence>
<dbReference type="RefSeq" id="WP_079021818.1">
    <property type="nucleotide sequence ID" value="NZ_BNBS01000043.1"/>
</dbReference>